<reference evidence="1 2" key="1">
    <citation type="journal article" date="2017" name="Genome Biol.">
        <title>New reference genome sequences of hot pepper reveal the massive evolution of plant disease-resistance genes by retroduplication.</title>
        <authorList>
            <person name="Kim S."/>
            <person name="Park J."/>
            <person name="Yeom S.I."/>
            <person name="Kim Y.M."/>
            <person name="Seo E."/>
            <person name="Kim K.T."/>
            <person name="Kim M.S."/>
            <person name="Lee J.M."/>
            <person name="Cheong K."/>
            <person name="Shin H.S."/>
            <person name="Kim S.B."/>
            <person name="Han K."/>
            <person name="Lee J."/>
            <person name="Park M."/>
            <person name="Lee H.A."/>
            <person name="Lee H.Y."/>
            <person name="Lee Y."/>
            <person name="Oh S."/>
            <person name="Lee J.H."/>
            <person name="Choi E."/>
            <person name="Choi E."/>
            <person name="Lee S.E."/>
            <person name="Jeon J."/>
            <person name="Kim H."/>
            <person name="Choi G."/>
            <person name="Song H."/>
            <person name="Lee J."/>
            <person name="Lee S.C."/>
            <person name="Kwon J.K."/>
            <person name="Lee H.Y."/>
            <person name="Koo N."/>
            <person name="Hong Y."/>
            <person name="Kim R.W."/>
            <person name="Kang W.H."/>
            <person name="Huh J.H."/>
            <person name="Kang B.C."/>
            <person name="Yang T.J."/>
            <person name="Lee Y.H."/>
            <person name="Bennetzen J.L."/>
            <person name="Choi D."/>
        </authorList>
    </citation>
    <scope>NUCLEOTIDE SEQUENCE [LARGE SCALE GENOMIC DNA]</scope>
    <source>
        <strain evidence="2">cv. PBC81</strain>
    </source>
</reference>
<evidence type="ECO:0000313" key="2">
    <source>
        <dbReference type="Proteomes" id="UP000224567"/>
    </source>
</evidence>
<gene>
    <name evidence="1" type="ORF">CQW23_21270</name>
</gene>
<keyword evidence="2" id="KW-1185">Reference proteome</keyword>
<dbReference type="PANTHER" id="PTHR33223">
    <property type="entry name" value="CCHC-TYPE DOMAIN-CONTAINING PROTEIN"/>
    <property type="match status" value="1"/>
</dbReference>
<reference evidence="2" key="2">
    <citation type="journal article" date="2017" name="J. Anim. Genet.">
        <title>Multiple reference genome sequences of hot pepper reveal the massive evolution of plant disease resistance genes by retroduplication.</title>
        <authorList>
            <person name="Kim S."/>
            <person name="Park J."/>
            <person name="Yeom S.-I."/>
            <person name="Kim Y.-M."/>
            <person name="Seo E."/>
            <person name="Kim K.-T."/>
            <person name="Kim M.-S."/>
            <person name="Lee J.M."/>
            <person name="Cheong K."/>
            <person name="Shin H.-S."/>
            <person name="Kim S.-B."/>
            <person name="Han K."/>
            <person name="Lee J."/>
            <person name="Park M."/>
            <person name="Lee H.-A."/>
            <person name="Lee H.-Y."/>
            <person name="Lee Y."/>
            <person name="Oh S."/>
            <person name="Lee J.H."/>
            <person name="Choi E."/>
            <person name="Choi E."/>
            <person name="Lee S.E."/>
            <person name="Jeon J."/>
            <person name="Kim H."/>
            <person name="Choi G."/>
            <person name="Song H."/>
            <person name="Lee J."/>
            <person name="Lee S.-C."/>
            <person name="Kwon J.-K."/>
            <person name="Lee H.-Y."/>
            <person name="Koo N."/>
            <person name="Hong Y."/>
            <person name="Kim R.W."/>
            <person name="Kang W.-H."/>
            <person name="Huh J.H."/>
            <person name="Kang B.-C."/>
            <person name="Yang T.-J."/>
            <person name="Lee Y.-H."/>
            <person name="Bennetzen J.L."/>
            <person name="Choi D."/>
        </authorList>
    </citation>
    <scope>NUCLEOTIDE SEQUENCE [LARGE SCALE GENOMIC DNA]</scope>
    <source>
        <strain evidence="2">cv. PBC81</strain>
    </source>
</reference>
<evidence type="ECO:0008006" key="3">
    <source>
        <dbReference type="Google" id="ProtNLM"/>
    </source>
</evidence>
<name>A0A2G2VXJ0_CAPBA</name>
<accession>A0A2G2VXJ0</accession>
<dbReference type="EMBL" id="MLFT02000009">
    <property type="protein sequence ID" value="PHT37697.1"/>
    <property type="molecule type" value="Genomic_DNA"/>
</dbReference>
<protein>
    <recommendedName>
        <fullName evidence="3">Retrotransposon gag domain-containing protein</fullName>
    </recommendedName>
</protein>
<organism evidence="1 2">
    <name type="scientific">Capsicum baccatum</name>
    <name type="common">Peruvian pepper</name>
    <dbReference type="NCBI Taxonomy" id="33114"/>
    <lineage>
        <taxon>Eukaryota</taxon>
        <taxon>Viridiplantae</taxon>
        <taxon>Streptophyta</taxon>
        <taxon>Embryophyta</taxon>
        <taxon>Tracheophyta</taxon>
        <taxon>Spermatophyta</taxon>
        <taxon>Magnoliopsida</taxon>
        <taxon>eudicotyledons</taxon>
        <taxon>Gunneridae</taxon>
        <taxon>Pentapetalae</taxon>
        <taxon>asterids</taxon>
        <taxon>lamiids</taxon>
        <taxon>Solanales</taxon>
        <taxon>Solanaceae</taxon>
        <taxon>Solanoideae</taxon>
        <taxon>Capsiceae</taxon>
        <taxon>Capsicum</taxon>
    </lineage>
</organism>
<sequence length="179" mass="20562">MRNLQGLGGYKSVSYRDLCMFPVVNLSLDFKMLKFEKYDRHGDPVAHLRHHCNQLRGIGGKEEVLMSYFGESLSSLASKWFVDHDINKWNSWANLANEFMQQFQYNMELIPNEKSLTNMNNKSAENFRDKSFIKVLKMGEIIEDGIKTGRIVSFATLKITAQVIQNGSGNIGEKKNEEM</sequence>
<dbReference type="PANTHER" id="PTHR33223:SF8">
    <property type="entry name" value="OS04G0172440 PROTEIN"/>
    <property type="match status" value="1"/>
</dbReference>
<dbReference type="STRING" id="33114.A0A2G2VXJ0"/>
<dbReference type="OrthoDB" id="1002091at2759"/>
<dbReference type="AlphaFoldDB" id="A0A2G2VXJ0"/>
<evidence type="ECO:0000313" key="1">
    <source>
        <dbReference type="EMBL" id="PHT37697.1"/>
    </source>
</evidence>
<proteinExistence type="predicted"/>
<dbReference type="Proteomes" id="UP000224567">
    <property type="component" value="Unassembled WGS sequence"/>
</dbReference>
<comment type="caution">
    <text evidence="1">The sequence shown here is derived from an EMBL/GenBank/DDBJ whole genome shotgun (WGS) entry which is preliminary data.</text>
</comment>